<evidence type="ECO:0000259" key="1">
    <source>
        <dbReference type="Pfam" id="PF03171"/>
    </source>
</evidence>
<protein>
    <submittedName>
        <fullName evidence="2">2og-Fe oxygenase family</fullName>
    </submittedName>
</protein>
<accession>A0A5M8PWE2</accession>
<gene>
    <name evidence="2" type="ORF">FRX48_03147</name>
</gene>
<dbReference type="Gene3D" id="2.60.120.330">
    <property type="entry name" value="B-lactam Antibiotic, Isopenicillin N Synthase, Chain"/>
    <property type="match status" value="1"/>
</dbReference>
<proteinExistence type="predicted"/>
<name>A0A5M8PWE2_9LECA</name>
<reference evidence="2 3" key="1">
    <citation type="submission" date="2019-09" db="EMBL/GenBank/DDBJ databases">
        <title>The hologenome of the rock-dwelling lichen Lasallia pustulata.</title>
        <authorList>
            <person name="Greshake Tzovaras B."/>
            <person name="Segers F."/>
            <person name="Bicker A."/>
            <person name="Dal Grande F."/>
            <person name="Otte J."/>
            <person name="Hankeln T."/>
            <person name="Schmitt I."/>
            <person name="Ebersberger I."/>
        </authorList>
    </citation>
    <scope>NUCLEOTIDE SEQUENCE [LARGE SCALE GENOMIC DNA]</scope>
    <source>
        <strain evidence="2">A1-1</strain>
    </source>
</reference>
<dbReference type="InterPro" id="IPR044861">
    <property type="entry name" value="IPNS-like_FE2OG_OXY"/>
</dbReference>
<evidence type="ECO:0000313" key="2">
    <source>
        <dbReference type="EMBL" id="KAA6413401.1"/>
    </source>
</evidence>
<dbReference type="Proteomes" id="UP000324767">
    <property type="component" value="Unassembled WGS sequence"/>
</dbReference>
<dbReference type="OrthoDB" id="288590at2759"/>
<feature type="domain" description="Isopenicillin N synthase-like Fe(2+) 2OG dioxygenase" evidence="1">
    <location>
        <begin position="16"/>
        <end position="63"/>
    </location>
</feature>
<dbReference type="EMBL" id="VXIT01000004">
    <property type="protein sequence ID" value="KAA6413401.1"/>
    <property type="molecule type" value="Genomic_DNA"/>
</dbReference>
<sequence>MGFASHAPRSFFLGIRGTPRRGHAIINVGDSLRFASGHSLKSCIHQVVPMDVPEDRYSIAYFLPPESEKVFKDSEGRWVTASQRHNEKYEVFKQPHSEQPANSVLTGGMN</sequence>
<evidence type="ECO:0000313" key="3">
    <source>
        <dbReference type="Proteomes" id="UP000324767"/>
    </source>
</evidence>
<comment type="caution">
    <text evidence="2">The sequence shown here is derived from an EMBL/GenBank/DDBJ whole genome shotgun (WGS) entry which is preliminary data.</text>
</comment>
<dbReference type="AlphaFoldDB" id="A0A5M8PWE2"/>
<dbReference type="InterPro" id="IPR027443">
    <property type="entry name" value="IPNS-like_sf"/>
</dbReference>
<organism evidence="2 3">
    <name type="scientific">Lasallia pustulata</name>
    <dbReference type="NCBI Taxonomy" id="136370"/>
    <lineage>
        <taxon>Eukaryota</taxon>
        <taxon>Fungi</taxon>
        <taxon>Dikarya</taxon>
        <taxon>Ascomycota</taxon>
        <taxon>Pezizomycotina</taxon>
        <taxon>Lecanoromycetes</taxon>
        <taxon>OSLEUM clade</taxon>
        <taxon>Umbilicariomycetidae</taxon>
        <taxon>Umbilicariales</taxon>
        <taxon>Umbilicariaceae</taxon>
        <taxon>Lasallia</taxon>
    </lineage>
</organism>
<dbReference type="SUPFAM" id="SSF51197">
    <property type="entry name" value="Clavaminate synthase-like"/>
    <property type="match status" value="1"/>
</dbReference>
<dbReference type="Pfam" id="PF03171">
    <property type="entry name" value="2OG-FeII_Oxy"/>
    <property type="match status" value="1"/>
</dbReference>